<dbReference type="RefSeq" id="WP_284361692.1">
    <property type="nucleotide sequence ID" value="NZ_BSNI01000001.1"/>
</dbReference>
<comment type="caution">
    <text evidence="2">The sequence shown here is derived from an EMBL/GenBank/DDBJ whole genome shotgun (WGS) entry which is preliminary data.</text>
</comment>
<evidence type="ECO:0000313" key="2">
    <source>
        <dbReference type="EMBL" id="GLQ16221.1"/>
    </source>
</evidence>
<feature type="compositionally biased region" description="Low complexity" evidence="1">
    <location>
        <begin position="239"/>
        <end position="248"/>
    </location>
</feature>
<keyword evidence="3" id="KW-1185">Reference proteome</keyword>
<feature type="compositionally biased region" description="Low complexity" evidence="1">
    <location>
        <begin position="78"/>
        <end position="106"/>
    </location>
</feature>
<dbReference type="SUPFAM" id="SSF74653">
    <property type="entry name" value="TolA/TonB C-terminal domain"/>
    <property type="match status" value="1"/>
</dbReference>
<feature type="compositionally biased region" description="Basic and acidic residues" evidence="1">
    <location>
        <begin position="210"/>
        <end position="228"/>
    </location>
</feature>
<evidence type="ECO:0000256" key="1">
    <source>
        <dbReference type="SAM" id="MobiDB-lite"/>
    </source>
</evidence>
<evidence type="ECO:0008006" key="4">
    <source>
        <dbReference type="Google" id="ProtNLM"/>
    </source>
</evidence>
<organism evidence="2 3">
    <name type="scientific">Maritalea porphyrae</name>
    <dbReference type="NCBI Taxonomy" id="880732"/>
    <lineage>
        <taxon>Bacteria</taxon>
        <taxon>Pseudomonadati</taxon>
        <taxon>Pseudomonadota</taxon>
        <taxon>Alphaproteobacteria</taxon>
        <taxon>Hyphomicrobiales</taxon>
        <taxon>Devosiaceae</taxon>
        <taxon>Maritalea</taxon>
    </lineage>
</organism>
<accession>A0ABQ5UPE8</accession>
<reference evidence="2" key="2">
    <citation type="submission" date="2023-01" db="EMBL/GenBank/DDBJ databases">
        <title>Draft genome sequence of Maritalea porphyrae strain NBRC 107169.</title>
        <authorList>
            <person name="Sun Q."/>
            <person name="Mori K."/>
        </authorList>
    </citation>
    <scope>NUCLEOTIDE SEQUENCE</scope>
    <source>
        <strain evidence="2">NBRC 107169</strain>
    </source>
</reference>
<dbReference type="Gene3D" id="3.30.1150.10">
    <property type="match status" value="1"/>
</dbReference>
<proteinExistence type="predicted"/>
<gene>
    <name evidence="2" type="primary">tolA</name>
    <name evidence="2" type="ORF">GCM10007879_04700</name>
</gene>
<name>A0ABQ5UPE8_9HYPH</name>
<evidence type="ECO:0000313" key="3">
    <source>
        <dbReference type="Proteomes" id="UP001161405"/>
    </source>
</evidence>
<feature type="compositionally biased region" description="Pro residues" evidence="1">
    <location>
        <begin position="129"/>
        <end position="161"/>
    </location>
</feature>
<sequence length="350" mass="36878">MRIGLGISVVSHAALLAVGLMSLGGPEPFDPTEIEAIPIELVPIDSISNVRFGSLDSNVIETEAPSAVDAEKPAEIAEPTGNTEENQPTPEETENVTPAPTDQTAPEPQPEPVVEPTPVETIPERPQPEVTPEPEPTPPTPPAPAPQPEPEPVVEPTPATPDPIQEVIAANDTAAEPEVQAPMPPTLTAALDRARSQAAPKPAQSSKTTDNTEKADKISDIINKEDSRGATTGSGGTKTAGKTTGTSARLSQSEKAALAAKMRECFFPPLSARNADGLFVRLLIDMNRDGSVAGTPQVLEISIQNSVGVATASAAQRAVRKCAPYNDILKPESFDEWRQIEVKFDPKDAL</sequence>
<protein>
    <recommendedName>
        <fullName evidence="4">Cell division and transport-associated protein TolA</fullName>
    </recommendedName>
</protein>
<dbReference type="Proteomes" id="UP001161405">
    <property type="component" value="Unassembled WGS sequence"/>
</dbReference>
<feature type="region of interest" description="Disordered" evidence="1">
    <location>
        <begin position="63"/>
        <end position="250"/>
    </location>
</feature>
<dbReference type="EMBL" id="BSNI01000001">
    <property type="protein sequence ID" value="GLQ16221.1"/>
    <property type="molecule type" value="Genomic_DNA"/>
</dbReference>
<reference evidence="2" key="1">
    <citation type="journal article" date="2014" name="Int. J. Syst. Evol. Microbiol.">
        <title>Complete genome of a new Firmicutes species belonging to the dominant human colonic microbiota ('Ruminococcus bicirculans') reveals two chromosomes and a selective capacity to utilize plant glucans.</title>
        <authorList>
            <consortium name="NISC Comparative Sequencing Program"/>
            <person name="Wegmann U."/>
            <person name="Louis P."/>
            <person name="Goesmann A."/>
            <person name="Henrissat B."/>
            <person name="Duncan S.H."/>
            <person name="Flint H.J."/>
        </authorList>
    </citation>
    <scope>NUCLEOTIDE SEQUENCE</scope>
    <source>
        <strain evidence="2">NBRC 107169</strain>
    </source>
</reference>